<feature type="compositionally biased region" description="Basic residues" evidence="9">
    <location>
        <begin position="1398"/>
        <end position="1410"/>
    </location>
</feature>
<feature type="domain" description="PDZ" evidence="11">
    <location>
        <begin position="683"/>
        <end position="778"/>
    </location>
</feature>
<feature type="region of interest" description="Disordered" evidence="9">
    <location>
        <begin position="486"/>
        <end position="571"/>
    </location>
</feature>
<dbReference type="SUPFAM" id="SSF49562">
    <property type="entry name" value="C2 domain (Calcium/lipid-binding domain, CaLB)"/>
    <property type="match status" value="2"/>
</dbReference>
<dbReference type="SMART" id="SM00239">
    <property type="entry name" value="C2"/>
    <property type="match status" value="2"/>
</dbReference>
<keyword evidence="4" id="KW-0862">Zinc</keyword>
<dbReference type="Gene3D" id="3.30.40.10">
    <property type="entry name" value="Zinc/RING finger domain, C3HC4 (zinc finger)"/>
    <property type="match status" value="1"/>
</dbReference>
<evidence type="ECO:0000259" key="12">
    <source>
        <dbReference type="PROSITE" id="PS50178"/>
    </source>
</evidence>
<dbReference type="InterPro" id="IPR011011">
    <property type="entry name" value="Znf_FYVE_PHD"/>
</dbReference>
<feature type="region of interest" description="Disordered" evidence="9">
    <location>
        <begin position="140"/>
        <end position="454"/>
    </location>
</feature>
<dbReference type="GeneID" id="106460762"/>
<feature type="region of interest" description="Disordered" evidence="9">
    <location>
        <begin position="1314"/>
        <end position="1348"/>
    </location>
</feature>
<dbReference type="InterPro" id="IPR036034">
    <property type="entry name" value="PDZ_sf"/>
</dbReference>
<evidence type="ECO:0000256" key="6">
    <source>
        <dbReference type="ARBA" id="ARBA00034103"/>
    </source>
</evidence>
<evidence type="ECO:0000256" key="3">
    <source>
        <dbReference type="ARBA" id="ARBA00022771"/>
    </source>
</evidence>
<accession>A0ABM1SHZ3</accession>
<reference evidence="15" key="1">
    <citation type="submission" date="2025-08" db="UniProtKB">
        <authorList>
            <consortium name="RefSeq"/>
        </authorList>
    </citation>
    <scope>IDENTIFICATION</scope>
    <source>
        <tissue evidence="15">Muscle</tissue>
    </source>
</reference>
<dbReference type="SUPFAM" id="SSF50156">
    <property type="entry name" value="PDZ domain-like"/>
    <property type="match status" value="1"/>
</dbReference>
<feature type="region of interest" description="Disordered" evidence="9">
    <location>
        <begin position="1163"/>
        <end position="1183"/>
    </location>
</feature>
<dbReference type="CDD" id="cd06714">
    <property type="entry name" value="PDZ_RIM-like"/>
    <property type="match status" value="1"/>
</dbReference>
<feature type="domain" description="FYVE-type" evidence="12">
    <location>
        <begin position="76"/>
        <end position="126"/>
    </location>
</feature>
<evidence type="ECO:0000256" key="5">
    <source>
        <dbReference type="ARBA" id="ARBA00023018"/>
    </source>
</evidence>
<feature type="compositionally biased region" description="Basic and acidic residues" evidence="9">
    <location>
        <begin position="635"/>
        <end position="650"/>
    </location>
</feature>
<keyword evidence="14" id="KW-1185">Reference proteome</keyword>
<dbReference type="CDD" id="cd04031">
    <property type="entry name" value="C2A_RIM1alpha"/>
    <property type="match status" value="1"/>
</dbReference>
<dbReference type="SMART" id="SM00228">
    <property type="entry name" value="PDZ"/>
    <property type="match status" value="1"/>
</dbReference>
<feature type="domain" description="C2" evidence="10">
    <location>
        <begin position="1485"/>
        <end position="1603"/>
    </location>
</feature>
<keyword evidence="3 7" id="KW-0863">Zinc-finger</keyword>
<dbReference type="InterPro" id="IPR039032">
    <property type="entry name" value="Rim-like"/>
</dbReference>
<dbReference type="PROSITE" id="PS50916">
    <property type="entry name" value="RABBD"/>
    <property type="match status" value="1"/>
</dbReference>
<keyword evidence="5" id="KW-0770">Synapse</keyword>
<organism evidence="14 15">
    <name type="scientific">Limulus polyphemus</name>
    <name type="common">Atlantic horseshoe crab</name>
    <dbReference type="NCBI Taxonomy" id="6850"/>
    <lineage>
        <taxon>Eukaryota</taxon>
        <taxon>Metazoa</taxon>
        <taxon>Ecdysozoa</taxon>
        <taxon>Arthropoda</taxon>
        <taxon>Chelicerata</taxon>
        <taxon>Merostomata</taxon>
        <taxon>Xiphosura</taxon>
        <taxon>Limulidae</taxon>
        <taxon>Limulus</taxon>
    </lineage>
</organism>
<feature type="compositionally biased region" description="Basic and acidic residues" evidence="9">
    <location>
        <begin position="261"/>
        <end position="400"/>
    </location>
</feature>
<dbReference type="Gene3D" id="2.60.40.150">
    <property type="entry name" value="C2 domain"/>
    <property type="match status" value="2"/>
</dbReference>
<feature type="compositionally biased region" description="Polar residues" evidence="9">
    <location>
        <begin position="195"/>
        <end position="212"/>
    </location>
</feature>
<feature type="region of interest" description="Disordered" evidence="9">
    <location>
        <begin position="1242"/>
        <end position="1264"/>
    </location>
</feature>
<evidence type="ECO:0000256" key="2">
    <source>
        <dbReference type="ARBA" id="ARBA00022737"/>
    </source>
</evidence>
<feature type="compositionally biased region" description="Basic residues" evidence="9">
    <location>
        <begin position="529"/>
        <end position="541"/>
    </location>
</feature>
<dbReference type="PROSITE" id="PS50004">
    <property type="entry name" value="C2"/>
    <property type="match status" value="2"/>
</dbReference>
<dbReference type="PANTHER" id="PTHR12157:SF21">
    <property type="entry name" value="RAB3 INTERACTING MOLECULE, ISOFORM F"/>
    <property type="match status" value="1"/>
</dbReference>
<dbReference type="CDD" id="cd04028">
    <property type="entry name" value="C2B_RIM1alpha"/>
    <property type="match status" value="1"/>
</dbReference>
<comment type="subcellular location">
    <subcellularLocation>
        <location evidence="6">Synapse</location>
    </subcellularLocation>
</comment>
<sequence>MESQSPAVVPPMPDLSHLSEEERKIIENVMQRQKAEEDKEREVLKKKQDEVKLLESAIQKRKEEHLKLGIELDATCELCLKTKFADGIGHICNYCNVRCCARCGGKVTLRSNKVIWVCILCRKKQELLIKTGTWMHGNLGSQEGSLDQGSGGESTPIKSELTPSSDRRMRLERGHSSEKENILQPTLTHPGGGQSLPSSRRGSLQRTGSSQSRDLKRQFSQETRPSSEYTYKVADKPPSDRGRGGSDKSPSQGESRKRRSIHEDDSRHHREGSDRGRHLHKDGARSREHSPEPPTRQERERGEQDFECERTRERSRERKREVSSERKREERKGSRELRRDELITRDDIRLREISRDQNVERGREDDRIRVREPSVERSRSYDERRPSRERRSFEERRPSRENVNQNYEREPQERLRDHEHRSRRDTSGVRHVHPDDKRDSSYRQKLPNSSEREHYVVKPVVSSIDLESRARPEYIIRRNHLDPSSASVVTIDSRGRSNNNNNRRKIESVVRNDSLSSDQSECVRPPPPKPHKHKRGKKQRQRSLSSSDDEIRSTPEYSSCEEQDIESESVSEKGEHAHFRFRSHCCDLNSALRKSCKLQRDPECYYDSQDIRSPFDSRTHKKTVRFNRESAPCRQHSDEFWDEQQTKDSGIDTSSSATLNEENNRKHPVSWQPSTDGTKMIGHMILKKTLKEGAGSVSSASILGLKVVGGKFFESGRIGAMIEKVKRGSIADTVGHLRPGDEVLEWNGRSLQGKTYEEVYDIIAESRQEPQVELIVCRPLSDVGRVDLRERAIRRLVGAPSETTLDPRMHSSIKDRRPSVTITSPGSPETVRVRPQSLVVGGRIQVKLWYDVTALQLVVTIVSAAGLTPRANQQARNPYVKMFLLPDRSEKSKRRTKTIANASEPKWNQTFVYSPLRRSDLKTRALEITVWDYDRYGANDFLGEVIIDLSSVPLNKEVQWFFLTSHEDSLNSLLRRQNMYLDTEAASTITSTDHLSPPSTLSRLSDSDISEFDLDEGSSLLRDRRLAGVDGASISSLGSSSSPPLVREEFGNIMERRSRRDMSPSGRRQSGTIATRNELVYDQNGRGPVIMTENIPPTLSAIRGRSRSAVHQNESRISRSRSPSRRGSEGTTRSLSPPEIRPHSPVIGPPNLAWRYPFTREGFSSSVNSPKKRQLPAIPPSLRHTSRNQMTLDLEERARQLKLRMQMQRRGGAITPVAMYSDSEVTSRNAVEKQLHVHPHRGRLQPGAMKGSSRHMSPGVGMSPEKETVEMITGIESDGSETSSVSKFSINSAFSIQSERPRGSRTLSEFTTRMQGYGPVHPPRPVRRTLNRSLSSEGGSDEKADGSLSDTAVGTITEKAGMLEQHGAPGKSWGGGKMAQLMGLSKKSSSTSQLSVTGHKKRLGFRRKRSSTINVHRSEEIAPQECRHLVKQSSSVSSDGEGSLSSDSTAWIPSLRLTPDGEYSHFVEGLGPGQLVGRQVLASPSLGDIQLSLCDRKGNLEIEVIRARGLQPRLGAKLLPAPYVKVYLVNGRKCIAKAKTSIARRTLDPLYQQQLVFHEDYRGCVLQVTVWGDYGRMEKKVFMGVSQIMLDDLDLSNIVIGWYKLFHPSSLVNLPASGQRNNLVSMDSFG</sequence>
<proteinExistence type="predicted"/>
<feature type="compositionally biased region" description="Basic and acidic residues" evidence="9">
    <location>
        <begin position="1053"/>
        <end position="1062"/>
    </location>
</feature>
<evidence type="ECO:0000313" key="14">
    <source>
        <dbReference type="Proteomes" id="UP000694941"/>
    </source>
</evidence>
<feature type="region of interest" description="Disordered" evidence="9">
    <location>
        <begin position="1386"/>
        <end position="1411"/>
    </location>
</feature>
<feature type="region of interest" description="Disordered" evidence="9">
    <location>
        <begin position="1053"/>
        <end position="1148"/>
    </location>
</feature>
<evidence type="ECO:0000313" key="15">
    <source>
        <dbReference type="RefSeq" id="XP_022243248.1"/>
    </source>
</evidence>
<dbReference type="Pfam" id="PF00595">
    <property type="entry name" value="PDZ"/>
    <property type="match status" value="1"/>
</dbReference>
<dbReference type="PANTHER" id="PTHR12157">
    <property type="entry name" value="REGULATING SYNAPTIC MEMBRANE EXOCYTOSIS PROTEIN"/>
    <property type="match status" value="1"/>
</dbReference>
<feature type="compositionally biased region" description="Polar residues" evidence="9">
    <location>
        <begin position="651"/>
        <end position="661"/>
    </location>
</feature>
<feature type="coiled-coil region" evidence="8">
    <location>
        <begin position="30"/>
        <end position="64"/>
    </location>
</feature>
<dbReference type="InterPro" id="IPR000008">
    <property type="entry name" value="C2_dom"/>
</dbReference>
<dbReference type="PROSITE" id="PS50106">
    <property type="entry name" value="PDZ"/>
    <property type="match status" value="1"/>
</dbReference>
<keyword evidence="2" id="KW-0677">Repeat</keyword>
<gene>
    <name evidence="15" type="primary">LOC106460762</name>
</gene>
<feature type="domain" description="C2" evidence="10">
    <location>
        <begin position="840"/>
        <end position="962"/>
    </location>
</feature>
<dbReference type="InterPro" id="IPR035892">
    <property type="entry name" value="C2_domain_sf"/>
</dbReference>
<keyword evidence="1" id="KW-0479">Metal-binding</keyword>
<dbReference type="InterPro" id="IPR013083">
    <property type="entry name" value="Znf_RING/FYVE/PHD"/>
</dbReference>
<name>A0ABM1SHZ3_LIMPO</name>
<evidence type="ECO:0000256" key="7">
    <source>
        <dbReference type="PROSITE-ProRule" id="PRU00091"/>
    </source>
</evidence>
<feature type="region of interest" description="Disordered" evidence="9">
    <location>
        <begin position="622"/>
        <end position="676"/>
    </location>
</feature>
<feature type="compositionally biased region" description="Basic and acidic residues" evidence="9">
    <location>
        <begin position="407"/>
        <end position="442"/>
    </location>
</feature>
<protein>
    <submittedName>
        <fullName evidence="15">Regulating synaptic membrane exocytosis protein 2-like isoform X1</fullName>
    </submittedName>
</protein>
<dbReference type="InterPro" id="IPR054386">
    <property type="entry name" value="RIM_Znf"/>
</dbReference>
<dbReference type="RefSeq" id="XP_022243248.1">
    <property type="nucleotide sequence ID" value="XM_022387540.1"/>
</dbReference>
<feature type="compositionally biased region" description="Polar residues" evidence="9">
    <location>
        <begin position="220"/>
        <end position="229"/>
    </location>
</feature>
<dbReference type="Pfam" id="PF00168">
    <property type="entry name" value="C2"/>
    <property type="match status" value="2"/>
</dbReference>
<dbReference type="InterPro" id="IPR001478">
    <property type="entry name" value="PDZ"/>
</dbReference>
<dbReference type="Pfam" id="PF22601">
    <property type="entry name" value="RIM2a_ZnF"/>
    <property type="match status" value="1"/>
</dbReference>
<feature type="compositionally biased region" description="Basic and acidic residues" evidence="9">
    <location>
        <begin position="233"/>
        <end position="246"/>
    </location>
</feature>
<dbReference type="PROSITE" id="PS50178">
    <property type="entry name" value="ZF_FYVE"/>
    <property type="match status" value="1"/>
</dbReference>
<evidence type="ECO:0000256" key="9">
    <source>
        <dbReference type="SAM" id="MobiDB-lite"/>
    </source>
</evidence>
<feature type="compositionally biased region" description="Polar residues" evidence="9">
    <location>
        <begin position="511"/>
        <end position="520"/>
    </location>
</feature>
<feature type="compositionally biased region" description="Basic and acidic residues" evidence="9">
    <location>
        <begin position="805"/>
        <end position="818"/>
    </location>
</feature>
<dbReference type="Proteomes" id="UP000694941">
    <property type="component" value="Unplaced"/>
</dbReference>
<dbReference type="SUPFAM" id="SSF57903">
    <property type="entry name" value="FYVE/PHD zinc finger"/>
    <property type="match status" value="1"/>
</dbReference>
<evidence type="ECO:0000259" key="10">
    <source>
        <dbReference type="PROSITE" id="PS50004"/>
    </source>
</evidence>
<feature type="compositionally biased region" description="Acidic residues" evidence="9">
    <location>
        <begin position="559"/>
        <end position="569"/>
    </location>
</feature>
<evidence type="ECO:0000256" key="8">
    <source>
        <dbReference type="SAM" id="Coils"/>
    </source>
</evidence>
<evidence type="ECO:0000259" key="13">
    <source>
        <dbReference type="PROSITE" id="PS50916"/>
    </source>
</evidence>
<feature type="compositionally biased region" description="Polar residues" evidence="9">
    <location>
        <begin position="1066"/>
        <end position="1075"/>
    </location>
</feature>
<feature type="region of interest" description="Disordered" evidence="9">
    <location>
        <begin position="1"/>
        <end position="20"/>
    </location>
</feature>
<feature type="compositionally biased region" description="Basic and acidic residues" evidence="9">
    <location>
        <begin position="165"/>
        <end position="181"/>
    </location>
</feature>
<feature type="compositionally biased region" description="Low complexity" evidence="9">
    <location>
        <begin position="1386"/>
        <end position="1395"/>
    </location>
</feature>
<evidence type="ECO:0000259" key="11">
    <source>
        <dbReference type="PROSITE" id="PS50106"/>
    </source>
</evidence>
<dbReference type="InterPro" id="IPR017455">
    <property type="entry name" value="Znf_FYVE-rel"/>
</dbReference>
<dbReference type="Gene3D" id="2.30.42.10">
    <property type="match status" value="1"/>
</dbReference>
<evidence type="ECO:0000256" key="1">
    <source>
        <dbReference type="ARBA" id="ARBA00022723"/>
    </source>
</evidence>
<feature type="domain" description="RabBD" evidence="13">
    <location>
        <begin position="12"/>
        <end position="138"/>
    </location>
</feature>
<dbReference type="InterPro" id="IPR010911">
    <property type="entry name" value="Rab_BD"/>
</dbReference>
<keyword evidence="8" id="KW-0175">Coiled coil</keyword>
<evidence type="ECO:0000256" key="4">
    <source>
        <dbReference type="ARBA" id="ARBA00022833"/>
    </source>
</evidence>
<feature type="region of interest" description="Disordered" evidence="9">
    <location>
        <begin position="804"/>
        <end position="829"/>
    </location>
</feature>